<comment type="subcellular location">
    <subcellularLocation>
        <location evidence="1 7">Cell membrane</location>
        <topology evidence="1 7">Multi-pass membrane protein</topology>
    </subcellularLocation>
</comment>
<evidence type="ECO:0000313" key="10">
    <source>
        <dbReference type="Proteomes" id="UP000236630"/>
    </source>
</evidence>
<protein>
    <recommendedName>
        <fullName evidence="7">CASP-like protein</fullName>
    </recommendedName>
</protein>
<dbReference type="Pfam" id="PF04535">
    <property type="entry name" value="CASP_dom"/>
    <property type="match status" value="1"/>
</dbReference>
<dbReference type="Proteomes" id="UP000236630">
    <property type="component" value="Unassembled WGS sequence"/>
</dbReference>
<comment type="caution">
    <text evidence="7">Lacks conserved residue(s) required for the propagation of feature annotation.</text>
</comment>
<keyword evidence="3 7" id="KW-1003">Cell membrane</keyword>
<dbReference type="STRING" id="55188.A0A2H5QH53"/>
<dbReference type="GO" id="GO:0005886">
    <property type="term" value="C:plasma membrane"/>
    <property type="evidence" value="ECO:0007669"/>
    <property type="project" value="UniProtKB-SubCell"/>
</dbReference>
<comment type="subunit">
    <text evidence="7">Homodimer and heterodimers.</text>
</comment>
<evidence type="ECO:0000313" key="9">
    <source>
        <dbReference type="EMBL" id="GAY63956.1"/>
    </source>
</evidence>
<keyword evidence="10" id="KW-1185">Reference proteome</keyword>
<evidence type="ECO:0000259" key="8">
    <source>
        <dbReference type="Pfam" id="PF04535"/>
    </source>
</evidence>
<evidence type="ECO:0000256" key="7">
    <source>
        <dbReference type="RuleBase" id="RU361233"/>
    </source>
</evidence>
<evidence type="ECO:0000256" key="2">
    <source>
        <dbReference type="ARBA" id="ARBA00007651"/>
    </source>
</evidence>
<accession>A0A2H5QH53</accession>
<feature type="transmembrane region" description="Helical" evidence="7">
    <location>
        <begin position="29"/>
        <end position="49"/>
    </location>
</feature>
<sequence length="99" mass="10895">MEQLSWLTSHEIATFFAVSFEAKYSVMPAFKFFVIANAIVSIYGFLVLFLPLDDLAIGCCFDMLFTMLLTSSISAALTIAQVGKKENSSTGANIMKSMF</sequence>
<evidence type="ECO:0000256" key="1">
    <source>
        <dbReference type="ARBA" id="ARBA00004651"/>
    </source>
</evidence>
<comment type="similarity">
    <text evidence="2 7">Belongs to the Casparian strip membrane proteins (CASP) family.</text>
</comment>
<dbReference type="InterPro" id="IPR006702">
    <property type="entry name" value="CASP_dom"/>
</dbReference>
<feature type="domain" description="Casparian strip membrane protein" evidence="8">
    <location>
        <begin position="7"/>
        <end position="90"/>
    </location>
</feature>
<feature type="transmembrane region" description="Helical" evidence="7">
    <location>
        <begin position="55"/>
        <end position="80"/>
    </location>
</feature>
<name>A0A2H5QH53_CITUN</name>
<organism evidence="9 10">
    <name type="scientific">Citrus unshiu</name>
    <name type="common">Satsuma mandarin</name>
    <name type="synonym">Citrus nobilis var. unshiu</name>
    <dbReference type="NCBI Taxonomy" id="55188"/>
    <lineage>
        <taxon>Eukaryota</taxon>
        <taxon>Viridiplantae</taxon>
        <taxon>Streptophyta</taxon>
        <taxon>Embryophyta</taxon>
        <taxon>Tracheophyta</taxon>
        <taxon>Spermatophyta</taxon>
        <taxon>Magnoliopsida</taxon>
        <taxon>eudicotyledons</taxon>
        <taxon>Gunneridae</taxon>
        <taxon>Pentapetalae</taxon>
        <taxon>rosids</taxon>
        <taxon>malvids</taxon>
        <taxon>Sapindales</taxon>
        <taxon>Rutaceae</taxon>
        <taxon>Aurantioideae</taxon>
        <taxon>Citrus</taxon>
    </lineage>
</organism>
<dbReference type="AlphaFoldDB" id="A0A2H5QH53"/>
<comment type="caution">
    <text evidence="9">The sequence shown here is derived from an EMBL/GenBank/DDBJ whole genome shotgun (WGS) entry which is preliminary data.</text>
</comment>
<evidence type="ECO:0000256" key="3">
    <source>
        <dbReference type="ARBA" id="ARBA00022475"/>
    </source>
</evidence>
<keyword evidence="6 7" id="KW-0472">Membrane</keyword>
<evidence type="ECO:0000256" key="4">
    <source>
        <dbReference type="ARBA" id="ARBA00022692"/>
    </source>
</evidence>
<keyword evidence="5 7" id="KW-1133">Transmembrane helix</keyword>
<reference evidence="9 10" key="1">
    <citation type="journal article" date="2017" name="Front. Genet.">
        <title>Draft sequencing of the heterozygous diploid genome of Satsuma (Citrus unshiu Marc.) using a hybrid assembly approach.</title>
        <authorList>
            <person name="Shimizu T."/>
            <person name="Tanizawa Y."/>
            <person name="Mochizuki T."/>
            <person name="Nagasaki H."/>
            <person name="Yoshioka T."/>
            <person name="Toyoda A."/>
            <person name="Fujiyama A."/>
            <person name="Kaminuma E."/>
            <person name="Nakamura Y."/>
        </authorList>
    </citation>
    <scope>NUCLEOTIDE SEQUENCE [LARGE SCALE GENOMIC DNA]</scope>
    <source>
        <strain evidence="10">cv. Miyagawa wase</strain>
    </source>
</reference>
<dbReference type="NCBIfam" id="TIGR01569">
    <property type="entry name" value="A_tha_TIGR01569"/>
    <property type="match status" value="1"/>
</dbReference>
<keyword evidence="4 7" id="KW-0812">Transmembrane</keyword>
<proteinExistence type="inferred from homology"/>
<dbReference type="EMBL" id="BDQV01000379">
    <property type="protein sequence ID" value="GAY63956.1"/>
    <property type="molecule type" value="Genomic_DNA"/>
</dbReference>
<evidence type="ECO:0000256" key="6">
    <source>
        <dbReference type="ARBA" id="ARBA00023136"/>
    </source>
</evidence>
<gene>
    <name evidence="9" type="ORF">CUMW_229810</name>
</gene>
<evidence type="ECO:0000256" key="5">
    <source>
        <dbReference type="ARBA" id="ARBA00022989"/>
    </source>
</evidence>
<dbReference type="InterPro" id="IPR006459">
    <property type="entry name" value="CASP/CASPL"/>
</dbReference>